<keyword evidence="6 7" id="KW-0472">Membrane</keyword>
<evidence type="ECO:0000256" key="7">
    <source>
        <dbReference type="SAM" id="Phobius"/>
    </source>
</evidence>
<feature type="transmembrane region" description="Helical" evidence="7">
    <location>
        <begin position="264"/>
        <end position="287"/>
    </location>
</feature>
<gene>
    <name evidence="9" type="ORF">GGQ74_002130</name>
</gene>
<evidence type="ECO:0000256" key="1">
    <source>
        <dbReference type="ARBA" id="ARBA00004651"/>
    </source>
</evidence>
<proteinExistence type="inferred from homology"/>
<evidence type="ECO:0000313" key="9">
    <source>
        <dbReference type="EMBL" id="NJB68457.1"/>
    </source>
</evidence>
<keyword evidence="10" id="KW-1185">Reference proteome</keyword>
<feature type="transmembrane region" description="Helical" evidence="7">
    <location>
        <begin position="184"/>
        <end position="206"/>
    </location>
</feature>
<sequence>MAVFFACLFALIAGYFTYGKIVDRIMGPDENRVTPAYEKQDGVDYMPLPKWKLIFIQVLDIAGIGPIFGPILGALYGPVALVWIVVGCIFAGAVHDYFSGMLSVRNGGASVPEIVGEYMGMPARQVMRVFSVVLLLLVGVVFVLAPAKLLHGLTGMNTGIFVACIFGYYFLATILPIDKIIGRLYPAMGLLLLVMTFSLCVALFMGGYDILPNLDIATNVHPASKPVWPLLFITLSCGAISGFHSTQSPLMARCVKNEREGRSVFYGAMIIEGIIGLIWATIGMSFYNSPEALSAVIAAGSPSAVVNEVSNTLLGPVGGFLAVIAVIVLPVTSGDTAFRSTRLILAETFKMDQTAASKRLLIAVPLFLVGYVISTQNFSTIWRYFGFSNQTLAMLVLWSAAVYLVKSGKFHWIATVPATFMTAVCATFIMQAEIGFGLPMETSIMGGVAAAVIALVAFMLKYGFGRATRIAEANGSAN</sequence>
<dbReference type="Proteomes" id="UP000580856">
    <property type="component" value="Unassembled WGS sequence"/>
</dbReference>
<dbReference type="GO" id="GO:0009267">
    <property type="term" value="P:cellular response to starvation"/>
    <property type="evidence" value="ECO:0007669"/>
    <property type="project" value="InterPro"/>
</dbReference>
<feature type="domain" description="CstA N-terminal" evidence="8">
    <location>
        <begin position="317"/>
        <end position="425"/>
    </location>
</feature>
<feature type="domain" description="CstA N-terminal" evidence="8">
    <location>
        <begin position="158"/>
        <end position="282"/>
    </location>
</feature>
<feature type="transmembrane region" description="Helical" evidence="7">
    <location>
        <begin position="159"/>
        <end position="177"/>
    </location>
</feature>
<feature type="transmembrane region" description="Helical" evidence="7">
    <location>
        <begin position="75"/>
        <end position="98"/>
    </location>
</feature>
<keyword evidence="5 7" id="KW-1133">Transmembrane helix</keyword>
<dbReference type="GO" id="GO:0005886">
    <property type="term" value="C:plasma membrane"/>
    <property type="evidence" value="ECO:0007669"/>
    <property type="project" value="UniProtKB-SubCell"/>
</dbReference>
<evidence type="ECO:0000256" key="2">
    <source>
        <dbReference type="ARBA" id="ARBA00007755"/>
    </source>
</evidence>
<dbReference type="InterPro" id="IPR051605">
    <property type="entry name" value="CstA"/>
</dbReference>
<feature type="transmembrane region" description="Helical" evidence="7">
    <location>
        <begin position="313"/>
        <end position="332"/>
    </location>
</feature>
<dbReference type="PANTHER" id="PTHR30252">
    <property type="entry name" value="INNER MEMBRANE PEPTIDE TRANSPORTER"/>
    <property type="match status" value="1"/>
</dbReference>
<dbReference type="PANTHER" id="PTHR30252:SF4">
    <property type="entry name" value="CARBON STARVATION"/>
    <property type="match status" value="1"/>
</dbReference>
<evidence type="ECO:0000313" key="10">
    <source>
        <dbReference type="Proteomes" id="UP000580856"/>
    </source>
</evidence>
<dbReference type="RefSeq" id="WP_167941523.1">
    <property type="nucleotide sequence ID" value="NZ_JAATJA010000002.1"/>
</dbReference>
<feature type="transmembrane region" description="Helical" evidence="7">
    <location>
        <begin position="360"/>
        <end position="378"/>
    </location>
</feature>
<evidence type="ECO:0000256" key="5">
    <source>
        <dbReference type="ARBA" id="ARBA00022989"/>
    </source>
</evidence>
<protein>
    <submittedName>
        <fullName evidence="9">Carbon starvation protein CstA</fullName>
    </submittedName>
</protein>
<comment type="caution">
    <text evidence="9">The sequence shown here is derived from an EMBL/GenBank/DDBJ whole genome shotgun (WGS) entry which is preliminary data.</text>
</comment>
<feature type="domain" description="CstA N-terminal" evidence="8">
    <location>
        <begin position="2"/>
        <end position="152"/>
    </location>
</feature>
<feature type="transmembrane region" description="Helical" evidence="7">
    <location>
        <begin position="412"/>
        <end position="432"/>
    </location>
</feature>
<dbReference type="EMBL" id="JAATJA010000002">
    <property type="protein sequence ID" value="NJB68457.1"/>
    <property type="molecule type" value="Genomic_DNA"/>
</dbReference>
<dbReference type="Pfam" id="PF02554">
    <property type="entry name" value="CstA"/>
    <property type="match status" value="3"/>
</dbReference>
<organism evidence="9 10">
    <name type="scientific">Desulfobaculum xiamenense</name>
    <dbReference type="NCBI Taxonomy" id="995050"/>
    <lineage>
        <taxon>Bacteria</taxon>
        <taxon>Pseudomonadati</taxon>
        <taxon>Thermodesulfobacteriota</taxon>
        <taxon>Desulfovibrionia</taxon>
        <taxon>Desulfovibrionales</taxon>
        <taxon>Desulfovibrionaceae</taxon>
        <taxon>Desulfobaculum</taxon>
    </lineage>
</organism>
<evidence type="ECO:0000256" key="6">
    <source>
        <dbReference type="ARBA" id="ARBA00023136"/>
    </source>
</evidence>
<keyword evidence="4 7" id="KW-0812">Transmembrane</keyword>
<feature type="transmembrane region" description="Helical" evidence="7">
    <location>
        <begin position="226"/>
        <end position="243"/>
    </location>
</feature>
<evidence type="ECO:0000256" key="4">
    <source>
        <dbReference type="ARBA" id="ARBA00022692"/>
    </source>
</evidence>
<reference evidence="9 10" key="1">
    <citation type="submission" date="2020-03" db="EMBL/GenBank/DDBJ databases">
        <title>Genomic Encyclopedia of Type Strains, Phase IV (KMG-IV): sequencing the most valuable type-strain genomes for metagenomic binning, comparative biology and taxonomic classification.</title>
        <authorList>
            <person name="Goeker M."/>
        </authorList>
    </citation>
    <scope>NUCLEOTIDE SEQUENCE [LARGE SCALE GENOMIC DNA]</scope>
    <source>
        <strain evidence="9 10">DSM 24233</strain>
    </source>
</reference>
<comment type="similarity">
    <text evidence="2">Belongs to the peptide transporter carbon starvation (CstA) (TC 2.A.114) family.</text>
</comment>
<feature type="transmembrane region" description="Helical" evidence="7">
    <location>
        <begin position="129"/>
        <end position="147"/>
    </location>
</feature>
<comment type="subcellular location">
    <subcellularLocation>
        <location evidence="1">Cell membrane</location>
        <topology evidence="1">Multi-pass membrane protein</topology>
    </subcellularLocation>
</comment>
<feature type="transmembrane region" description="Helical" evidence="7">
    <location>
        <begin position="384"/>
        <end position="405"/>
    </location>
</feature>
<evidence type="ECO:0000256" key="3">
    <source>
        <dbReference type="ARBA" id="ARBA00022475"/>
    </source>
</evidence>
<accession>A0A846QMP6</accession>
<name>A0A846QMP6_9BACT</name>
<feature type="transmembrane region" description="Helical" evidence="7">
    <location>
        <begin position="444"/>
        <end position="464"/>
    </location>
</feature>
<dbReference type="AlphaFoldDB" id="A0A846QMP6"/>
<dbReference type="InterPro" id="IPR003706">
    <property type="entry name" value="CstA_N"/>
</dbReference>
<keyword evidence="3" id="KW-1003">Cell membrane</keyword>
<evidence type="ECO:0000259" key="8">
    <source>
        <dbReference type="Pfam" id="PF02554"/>
    </source>
</evidence>